<sequence length="464" mass="51293">MSAISVLIIFVVIVVVIIAGLWYYRKQFHKVGPNEVLIISGGRKNFVTLPDGSKMEIGFRYRIGGGSFVNPVTESVSTMSVEVVPIHGKATDVLTRAGIPLNLEYTAQVKIDTSDYALYLAITNFLSKGTTGILEVSQTILEGKIREVSGTLSVEDIISKSTQFADMVEKGVRDDFADLGLTVLSFGLKEIGDPQGYIEALSRPHITKARYEAEVDKAEKDRDITIKSAEAKKEGEIARLAAEAQIAGKNWENEALKAESQVKVNQKKARADMAYELERYKLQQELKKEEYAIKKLEMQEATNLEEMSIAKREKELEANVIKPAEARKIQVQMEADAENYRIAAEAQGKIKAKKLEDQAQAEQIRQIGEAEAEALKQKAEAYESYNQAAVIEMILEKMPELASAISEPLSKVDKITMIESDGKLGGSKITGQVAEILSQLPEVVEALTGADLKKYLKKKLSDDE</sequence>
<dbReference type="Gene3D" id="3.30.479.30">
    <property type="entry name" value="Band 7 domain"/>
    <property type="match status" value="1"/>
</dbReference>
<dbReference type="InterPro" id="IPR027705">
    <property type="entry name" value="Flotillin_fam"/>
</dbReference>
<dbReference type="EMBL" id="DRQG01000055">
    <property type="protein sequence ID" value="HGY55229.1"/>
    <property type="molecule type" value="Genomic_DNA"/>
</dbReference>
<organism evidence="7">
    <name type="scientific">Caldithrix abyssi</name>
    <dbReference type="NCBI Taxonomy" id="187145"/>
    <lineage>
        <taxon>Bacteria</taxon>
        <taxon>Pseudomonadati</taxon>
        <taxon>Calditrichota</taxon>
        <taxon>Calditrichia</taxon>
        <taxon>Calditrichales</taxon>
        <taxon>Calditrichaceae</taxon>
        <taxon>Caldithrix</taxon>
    </lineage>
</organism>
<keyword evidence="4" id="KW-1133">Transmembrane helix</keyword>
<gene>
    <name evidence="7" type="ORF">ENK44_06000</name>
</gene>
<dbReference type="PANTHER" id="PTHR13806:SF46">
    <property type="entry name" value="FLOTILLIN-1-RELATED"/>
    <property type="match status" value="1"/>
</dbReference>
<evidence type="ECO:0000259" key="5">
    <source>
        <dbReference type="Pfam" id="PF01145"/>
    </source>
</evidence>
<evidence type="ECO:0000313" key="7">
    <source>
        <dbReference type="EMBL" id="HGY55229.1"/>
    </source>
</evidence>
<keyword evidence="4" id="KW-0812">Transmembrane</keyword>
<evidence type="ECO:0000256" key="1">
    <source>
        <dbReference type="ARBA" id="ARBA00004167"/>
    </source>
</evidence>
<evidence type="ECO:0000256" key="3">
    <source>
        <dbReference type="ARBA" id="ARBA00023136"/>
    </source>
</evidence>
<protein>
    <submittedName>
        <fullName evidence="7">Flotillin</fullName>
    </submittedName>
</protein>
<reference evidence="7" key="1">
    <citation type="journal article" date="2020" name="mSystems">
        <title>Genome- and Community-Level Interaction Insights into Carbon Utilization and Element Cycling Functions of Hydrothermarchaeota in Hydrothermal Sediment.</title>
        <authorList>
            <person name="Zhou Z."/>
            <person name="Liu Y."/>
            <person name="Xu W."/>
            <person name="Pan J."/>
            <person name="Luo Z.H."/>
            <person name="Li M."/>
        </authorList>
    </citation>
    <scope>NUCLEOTIDE SEQUENCE [LARGE SCALE GENOMIC DNA]</scope>
    <source>
        <strain evidence="7">HyVt-577</strain>
    </source>
</reference>
<evidence type="ECO:0000256" key="4">
    <source>
        <dbReference type="SAM" id="Phobius"/>
    </source>
</evidence>
<comment type="caution">
    <text evidence="7">The sequence shown here is derived from an EMBL/GenBank/DDBJ whole genome shotgun (WGS) entry which is preliminary data.</text>
</comment>
<accession>A0A7V4TZI3</accession>
<dbReference type="Proteomes" id="UP000885779">
    <property type="component" value="Unassembled WGS sequence"/>
</dbReference>
<dbReference type="InterPro" id="IPR001107">
    <property type="entry name" value="Band_7"/>
</dbReference>
<comment type="similarity">
    <text evidence="2">Belongs to the band 7/mec-2 family. Flotillin subfamily.</text>
</comment>
<dbReference type="PANTHER" id="PTHR13806">
    <property type="entry name" value="FLOTILLIN-RELATED"/>
    <property type="match status" value="1"/>
</dbReference>
<feature type="domain" description="Band 7" evidence="5">
    <location>
        <begin position="30"/>
        <end position="221"/>
    </location>
</feature>
<evidence type="ECO:0000259" key="6">
    <source>
        <dbReference type="Pfam" id="PF15975"/>
    </source>
</evidence>
<dbReference type="InterPro" id="IPR036013">
    <property type="entry name" value="Band_7/SPFH_dom_sf"/>
</dbReference>
<dbReference type="InterPro" id="IPR031905">
    <property type="entry name" value="Flotillin_C"/>
</dbReference>
<dbReference type="GO" id="GO:0005886">
    <property type="term" value="C:plasma membrane"/>
    <property type="evidence" value="ECO:0007669"/>
    <property type="project" value="TreeGrafter"/>
</dbReference>
<keyword evidence="3 4" id="KW-0472">Membrane</keyword>
<dbReference type="GO" id="GO:0072659">
    <property type="term" value="P:protein localization to plasma membrane"/>
    <property type="evidence" value="ECO:0007669"/>
    <property type="project" value="TreeGrafter"/>
</dbReference>
<comment type="subcellular location">
    <subcellularLocation>
        <location evidence="1">Membrane</location>
        <topology evidence="1">Single-pass membrane protein</topology>
    </subcellularLocation>
</comment>
<proteinExistence type="inferred from homology"/>
<feature type="domain" description="Flotillin C-terminal" evidence="6">
    <location>
        <begin position="353"/>
        <end position="449"/>
    </location>
</feature>
<dbReference type="SUPFAM" id="SSF117892">
    <property type="entry name" value="Band 7/SPFH domain"/>
    <property type="match status" value="1"/>
</dbReference>
<evidence type="ECO:0000256" key="2">
    <source>
        <dbReference type="ARBA" id="ARBA00007161"/>
    </source>
</evidence>
<dbReference type="GO" id="GO:0002020">
    <property type="term" value="F:protease binding"/>
    <property type="evidence" value="ECO:0007669"/>
    <property type="project" value="TreeGrafter"/>
</dbReference>
<name>A0A7V4TZI3_CALAY</name>
<dbReference type="Pfam" id="PF15975">
    <property type="entry name" value="Flot"/>
    <property type="match status" value="1"/>
</dbReference>
<dbReference type="Pfam" id="PF01145">
    <property type="entry name" value="Band_7"/>
    <property type="match status" value="1"/>
</dbReference>
<dbReference type="AlphaFoldDB" id="A0A7V4TZI3"/>
<dbReference type="CDD" id="cd03399">
    <property type="entry name" value="SPFH_flotillin"/>
    <property type="match status" value="1"/>
</dbReference>
<feature type="transmembrane region" description="Helical" evidence="4">
    <location>
        <begin position="6"/>
        <end position="24"/>
    </location>
</feature>